<dbReference type="PANTHER" id="PTHR21255:SF65">
    <property type="entry name" value="TCTEX1 DOMAIN-CONTAINING PROTEIN 2"/>
    <property type="match status" value="1"/>
</dbReference>
<dbReference type="EMBL" id="JBAMIC010000011">
    <property type="protein sequence ID" value="KAK7100102.1"/>
    <property type="molecule type" value="Genomic_DNA"/>
</dbReference>
<keyword evidence="4" id="KW-1185">Reference proteome</keyword>
<dbReference type="GO" id="GO:0045505">
    <property type="term" value="F:dynein intermediate chain binding"/>
    <property type="evidence" value="ECO:0007669"/>
    <property type="project" value="TreeGrafter"/>
</dbReference>
<dbReference type="GO" id="GO:0007018">
    <property type="term" value="P:microtubule-based movement"/>
    <property type="evidence" value="ECO:0007669"/>
    <property type="project" value="TreeGrafter"/>
</dbReference>
<dbReference type="GO" id="GO:0005737">
    <property type="term" value="C:cytoplasm"/>
    <property type="evidence" value="ECO:0007669"/>
    <property type="project" value="TreeGrafter"/>
</dbReference>
<sequence length="192" mass="21801">MAEESQELALSRKRRKSQQVDTQGPIIRRMSRLEPRHSVQYGGANSRRMSYASRSSISGMSWSGLGGMKPVTRMANTYRMAPRPEEKFNASTAQRIMSCTLQSYLEGERYDKNLSISLSKTLADVIKERMKDQGFSQRYKFVCLVTMGEKKDQGMAVCSRCVWNTDTDNYASSSFTKGDLFAVATLYALYFE</sequence>
<dbReference type="Pfam" id="PF03645">
    <property type="entry name" value="Tctex-1"/>
    <property type="match status" value="1"/>
</dbReference>
<protein>
    <submittedName>
        <fullName evidence="3">Uncharacterized protein</fullName>
    </submittedName>
</protein>
<evidence type="ECO:0000313" key="3">
    <source>
        <dbReference type="EMBL" id="KAK7100102.1"/>
    </source>
</evidence>
<reference evidence="3 4" key="1">
    <citation type="submission" date="2024-02" db="EMBL/GenBank/DDBJ databases">
        <title>Chromosome-scale genome assembly of the rough periwinkle Littorina saxatilis.</title>
        <authorList>
            <person name="De Jode A."/>
            <person name="Faria R."/>
            <person name="Formenti G."/>
            <person name="Sims Y."/>
            <person name="Smith T.P."/>
            <person name="Tracey A."/>
            <person name="Wood J.M.D."/>
            <person name="Zagrodzka Z.B."/>
            <person name="Johannesson K."/>
            <person name="Butlin R.K."/>
            <person name="Leder E.H."/>
        </authorList>
    </citation>
    <scope>NUCLEOTIDE SEQUENCE [LARGE SCALE GENOMIC DNA]</scope>
    <source>
        <strain evidence="3">Snail1</strain>
        <tissue evidence="3">Muscle</tissue>
    </source>
</reference>
<organism evidence="3 4">
    <name type="scientific">Littorina saxatilis</name>
    <dbReference type="NCBI Taxonomy" id="31220"/>
    <lineage>
        <taxon>Eukaryota</taxon>
        <taxon>Metazoa</taxon>
        <taxon>Spiralia</taxon>
        <taxon>Lophotrochozoa</taxon>
        <taxon>Mollusca</taxon>
        <taxon>Gastropoda</taxon>
        <taxon>Caenogastropoda</taxon>
        <taxon>Littorinimorpha</taxon>
        <taxon>Littorinoidea</taxon>
        <taxon>Littorinidae</taxon>
        <taxon>Littorina</taxon>
    </lineage>
</organism>
<dbReference type="GO" id="GO:0005868">
    <property type="term" value="C:cytoplasmic dynein complex"/>
    <property type="evidence" value="ECO:0007669"/>
    <property type="project" value="TreeGrafter"/>
</dbReference>
<evidence type="ECO:0000256" key="1">
    <source>
        <dbReference type="ARBA" id="ARBA00005361"/>
    </source>
</evidence>
<dbReference type="InterPro" id="IPR005334">
    <property type="entry name" value="Tctex-1-like"/>
</dbReference>
<evidence type="ECO:0000313" key="4">
    <source>
        <dbReference type="Proteomes" id="UP001374579"/>
    </source>
</evidence>
<dbReference type="PANTHER" id="PTHR21255">
    <property type="entry name" value="T-COMPLEX-ASSOCIATED-TESTIS-EXPRESSED 1/ DYNEIN LIGHT CHAIN"/>
    <property type="match status" value="1"/>
</dbReference>
<dbReference type="Gene3D" id="3.30.1140.40">
    <property type="entry name" value="Tctex-1"/>
    <property type="match status" value="1"/>
</dbReference>
<name>A0AAN9B725_9CAEN</name>
<evidence type="ECO:0000256" key="2">
    <source>
        <dbReference type="SAM" id="MobiDB-lite"/>
    </source>
</evidence>
<dbReference type="CDD" id="cd21451">
    <property type="entry name" value="DLC-like_TCTEX1D"/>
    <property type="match status" value="1"/>
</dbReference>
<comment type="caution">
    <text evidence="3">The sequence shown here is derived from an EMBL/GenBank/DDBJ whole genome shotgun (WGS) entry which is preliminary data.</text>
</comment>
<gene>
    <name evidence="3" type="ORF">V1264_023099</name>
</gene>
<comment type="similarity">
    <text evidence="1">Belongs to the dynein light chain Tctex-type family.</text>
</comment>
<dbReference type="AlphaFoldDB" id="A0AAN9B725"/>
<dbReference type="InterPro" id="IPR038586">
    <property type="entry name" value="Tctex-1-like_sf"/>
</dbReference>
<proteinExistence type="inferred from homology"/>
<accession>A0AAN9B725</accession>
<feature type="region of interest" description="Disordered" evidence="2">
    <location>
        <begin position="1"/>
        <end position="47"/>
    </location>
</feature>
<dbReference type="Proteomes" id="UP001374579">
    <property type="component" value="Unassembled WGS sequence"/>
</dbReference>